<keyword evidence="1" id="KW-0472">Membrane</keyword>
<gene>
    <name evidence="4" type="ORF">IV54_GL001031</name>
</gene>
<dbReference type="AlphaFoldDB" id="A0A0R2LSS2"/>
<keyword evidence="5" id="KW-1185">Reference proteome</keyword>
<proteinExistence type="predicted"/>
<feature type="transmembrane region" description="Helical" evidence="1">
    <location>
        <begin position="316"/>
        <end position="341"/>
    </location>
</feature>
<dbReference type="InterPro" id="IPR010317">
    <property type="entry name" value="WxLIP_PGBD"/>
</dbReference>
<dbReference type="InterPro" id="IPR021759">
    <property type="entry name" value="WxLIP_HBD"/>
</dbReference>
<keyword evidence="1" id="KW-0812">Transmembrane</keyword>
<comment type="caution">
    <text evidence="4">The sequence shown here is derived from an EMBL/GenBank/DDBJ whole genome shotgun (WGS) entry which is preliminary data.</text>
</comment>
<name>A0A0R2LSS2_9LACO</name>
<feature type="domain" description="WxL Interacting Protein host binding" evidence="3">
    <location>
        <begin position="173"/>
        <end position="305"/>
    </location>
</feature>
<dbReference type="PATRIC" id="fig|616990.3.peg.1114"/>
<dbReference type="EMBL" id="JQCA01000029">
    <property type="protein sequence ID" value="KRO04625.1"/>
    <property type="molecule type" value="Genomic_DNA"/>
</dbReference>
<evidence type="ECO:0000259" key="2">
    <source>
        <dbReference type="Pfam" id="PF06030"/>
    </source>
</evidence>
<evidence type="ECO:0000313" key="5">
    <source>
        <dbReference type="Proteomes" id="UP000051906"/>
    </source>
</evidence>
<dbReference type="Pfam" id="PF11797">
    <property type="entry name" value="WxLIP_HBD"/>
    <property type="match status" value="1"/>
</dbReference>
<dbReference type="Pfam" id="PF06030">
    <property type="entry name" value="WxLIP_PGBD"/>
    <property type="match status" value="1"/>
</dbReference>
<dbReference type="OrthoDB" id="2365961at2"/>
<evidence type="ECO:0000259" key="3">
    <source>
        <dbReference type="Pfam" id="PF11797"/>
    </source>
</evidence>
<evidence type="ECO:0000313" key="4">
    <source>
        <dbReference type="EMBL" id="KRO04625.1"/>
    </source>
</evidence>
<evidence type="ECO:0000256" key="1">
    <source>
        <dbReference type="SAM" id="Phobius"/>
    </source>
</evidence>
<dbReference type="RefSeq" id="WP_057877816.1">
    <property type="nucleotide sequence ID" value="NZ_JQCA01000029.1"/>
</dbReference>
<protein>
    <submittedName>
        <fullName evidence="4">Cell surface protein</fullName>
    </submittedName>
</protein>
<sequence>MQGLKKFQLMILAVFALLIGGVVPVTAKAAGVNNNIGYSVEAQIPKNQIDKSQSFFELRMKPGQTQTLHTKIFNVTNQDIRVKSAVHTAWTNSSGVIDYINTPKSYDSSLKYKMSDISRVQGQKTVTVPAGGSKVVSVNVQVPQDKSYNGLILGAWYFERVDTKVTGKVKGANNIKNKYSYVVGMEYLMGKVPAGDLKLGKVGAGMDNYHRGVIANLKNPTATIIPNLKLDSTITNRDGGQTVKRVQKENVQMAPNTTYRYPMLYGKTPLKAGHYHLHMVVKNKDRTWIFDRDFTITNAQANKFNSDSVDDPGVNIWLLIGLGALAMLILVLLILLIIYLIRRRRRDEDENEKQK</sequence>
<feature type="domain" description="WxL Interacting Protein peptidoglycan binding" evidence="2">
    <location>
        <begin position="38"/>
        <end position="159"/>
    </location>
</feature>
<organism evidence="4 5">
    <name type="scientific">Levilactobacillus paucivorans</name>
    <dbReference type="NCBI Taxonomy" id="616990"/>
    <lineage>
        <taxon>Bacteria</taxon>
        <taxon>Bacillati</taxon>
        <taxon>Bacillota</taxon>
        <taxon>Bacilli</taxon>
        <taxon>Lactobacillales</taxon>
        <taxon>Lactobacillaceae</taxon>
        <taxon>Levilactobacillus</taxon>
    </lineage>
</organism>
<keyword evidence="1" id="KW-1133">Transmembrane helix</keyword>
<accession>A0A0R2LSS2</accession>
<dbReference type="STRING" id="616990.IV54_GL001031"/>
<dbReference type="Proteomes" id="UP000051906">
    <property type="component" value="Unassembled WGS sequence"/>
</dbReference>
<reference evidence="4 5" key="1">
    <citation type="journal article" date="2015" name="Genome Announc.">
        <title>Expanding the biotechnology potential of lactobacilli through comparative genomics of 213 strains and associated genera.</title>
        <authorList>
            <person name="Sun Z."/>
            <person name="Harris H.M."/>
            <person name="McCann A."/>
            <person name="Guo C."/>
            <person name="Argimon S."/>
            <person name="Zhang W."/>
            <person name="Yang X."/>
            <person name="Jeffery I.B."/>
            <person name="Cooney J.C."/>
            <person name="Kagawa T.F."/>
            <person name="Liu W."/>
            <person name="Song Y."/>
            <person name="Salvetti E."/>
            <person name="Wrobel A."/>
            <person name="Rasinkangas P."/>
            <person name="Parkhill J."/>
            <person name="Rea M.C."/>
            <person name="O'Sullivan O."/>
            <person name="Ritari J."/>
            <person name="Douillard F.P."/>
            <person name="Paul Ross R."/>
            <person name="Yang R."/>
            <person name="Briner A.E."/>
            <person name="Felis G.E."/>
            <person name="de Vos W.M."/>
            <person name="Barrangou R."/>
            <person name="Klaenhammer T.R."/>
            <person name="Caufield P.W."/>
            <person name="Cui Y."/>
            <person name="Zhang H."/>
            <person name="O'Toole P.W."/>
        </authorList>
    </citation>
    <scope>NUCLEOTIDE SEQUENCE [LARGE SCALE GENOMIC DNA]</scope>
    <source>
        <strain evidence="4 5">DSM 22467</strain>
    </source>
</reference>